<sequence length="510" mass="58374">MKSIVNWIGTKIFSTRLENIENFKKNPFQVQEEVFKYLIASGKNTEWGKKHDYFSIRNQKHFEQNVPISSYEEFYPYIERSLKGEQNLLWNKPIIGFSKSSGTTNARSKYIPVSEEGLDKNHYAAGKDLIAIYACNNQNTHFFSGKGLGVGGSMQPNPVTGEKNCGDVSALIMNHLPSWAEYLRTPSLEIALMENWEQKMETMALASSKDNVTSIQGVPTWTLFLIKKILEITGKNSILEVWPNLECFFHGAVSFTPYRQLFKELIPSEQMNYMEVYNASEGFFALQDEKNSEDLLLLLDYGIYYEFIPMHEWDKENPKTVTLQEVKLNEKYAVIISTNSGLWRYNIGDVVKFTSLSPFRIRITGRTKHFMNAFGEEVVIENADVALAYACKKTNSKLKDYTAAPIYIKGDAGGNHKQGGHEWIIEFIQNPESETLFVESLDEKLREINSDYDAKRAGNIALVMPIVHFAAPKTFYKWLQSKGKLGGQHKVPRLSNDREYVDAILEVMER</sequence>
<dbReference type="InterPro" id="IPR055377">
    <property type="entry name" value="GH3_M"/>
</dbReference>
<dbReference type="InterPro" id="IPR055378">
    <property type="entry name" value="GH3_C"/>
</dbReference>
<dbReference type="AlphaFoldDB" id="I4AMI6"/>
<dbReference type="HOGENOM" id="CLU_016249_4_0_10"/>
<dbReference type="Pfam" id="PF23571">
    <property type="entry name" value="GH3_M"/>
    <property type="match status" value="1"/>
</dbReference>
<accession>I4AMI6</accession>
<dbReference type="PATRIC" id="fig|880071.3.peg.2803"/>
<dbReference type="EMBL" id="CP003345">
    <property type="protein sequence ID" value="AFM05171.1"/>
    <property type="molecule type" value="Genomic_DNA"/>
</dbReference>
<dbReference type="InterPro" id="IPR004993">
    <property type="entry name" value="GH3"/>
</dbReference>
<dbReference type="PANTHER" id="PTHR31901:SF9">
    <property type="entry name" value="GH3 DOMAIN-CONTAINING PROTEIN"/>
    <property type="match status" value="1"/>
</dbReference>
<dbReference type="Proteomes" id="UP000006054">
    <property type="component" value="Chromosome"/>
</dbReference>
<feature type="domain" description="GH3 C-terminal" evidence="2">
    <location>
        <begin position="381"/>
        <end position="499"/>
    </location>
</feature>
<dbReference type="KEGG" id="fli:Fleli_2818"/>
<evidence type="ECO:0000313" key="3">
    <source>
        <dbReference type="EMBL" id="AFM05171.1"/>
    </source>
</evidence>
<dbReference type="Pfam" id="PF23572">
    <property type="entry name" value="GH3_C"/>
    <property type="match status" value="1"/>
</dbReference>
<protein>
    <submittedName>
        <fullName evidence="3">GH3 auxin-responsive promoter-binding protein</fullName>
    </submittedName>
</protein>
<dbReference type="GO" id="GO:0016881">
    <property type="term" value="F:acid-amino acid ligase activity"/>
    <property type="evidence" value="ECO:0007669"/>
    <property type="project" value="TreeGrafter"/>
</dbReference>
<evidence type="ECO:0000259" key="2">
    <source>
        <dbReference type="Pfam" id="PF23572"/>
    </source>
</evidence>
<gene>
    <name evidence="3" type="ordered locus">Fleli_2818</name>
</gene>
<dbReference type="eggNOG" id="COG0318">
    <property type="taxonomic scope" value="Bacteria"/>
</dbReference>
<dbReference type="STRING" id="880071.Fleli_2818"/>
<proteinExistence type="predicted"/>
<feature type="domain" description="GH3 middle" evidence="1">
    <location>
        <begin position="297"/>
        <end position="366"/>
    </location>
</feature>
<dbReference type="RefSeq" id="WP_014798606.1">
    <property type="nucleotide sequence ID" value="NC_018018.1"/>
</dbReference>
<name>I4AMI6_BERLS</name>
<dbReference type="OrthoDB" id="5678283at2"/>
<evidence type="ECO:0000313" key="4">
    <source>
        <dbReference type="Proteomes" id="UP000006054"/>
    </source>
</evidence>
<dbReference type="Pfam" id="PF03321">
    <property type="entry name" value="GH3"/>
    <property type="match status" value="1"/>
</dbReference>
<dbReference type="GO" id="GO:0005737">
    <property type="term" value="C:cytoplasm"/>
    <property type="evidence" value="ECO:0007669"/>
    <property type="project" value="TreeGrafter"/>
</dbReference>
<evidence type="ECO:0000259" key="1">
    <source>
        <dbReference type="Pfam" id="PF23571"/>
    </source>
</evidence>
<organism evidence="3 4">
    <name type="scientific">Bernardetia litoralis (strain ATCC 23117 / DSM 6794 / NBRC 15988 / NCIMB 1366 / Fx l1 / Sio-4)</name>
    <name type="common">Flexibacter litoralis</name>
    <dbReference type="NCBI Taxonomy" id="880071"/>
    <lineage>
        <taxon>Bacteria</taxon>
        <taxon>Pseudomonadati</taxon>
        <taxon>Bacteroidota</taxon>
        <taxon>Cytophagia</taxon>
        <taxon>Cytophagales</taxon>
        <taxon>Bernardetiaceae</taxon>
        <taxon>Bernardetia</taxon>
    </lineage>
</organism>
<dbReference type="PANTHER" id="PTHR31901">
    <property type="entry name" value="GH3 DOMAIN-CONTAINING PROTEIN"/>
    <property type="match status" value="1"/>
</dbReference>
<reference evidence="4" key="1">
    <citation type="submission" date="2012-06" db="EMBL/GenBank/DDBJ databases">
        <title>The complete genome of Flexibacter litoralis DSM 6794.</title>
        <authorList>
            <person name="Lucas S."/>
            <person name="Copeland A."/>
            <person name="Lapidus A."/>
            <person name="Glavina del Rio T."/>
            <person name="Dalin E."/>
            <person name="Tice H."/>
            <person name="Bruce D."/>
            <person name="Goodwin L."/>
            <person name="Pitluck S."/>
            <person name="Peters L."/>
            <person name="Ovchinnikova G."/>
            <person name="Lu M."/>
            <person name="Kyrpides N."/>
            <person name="Mavromatis K."/>
            <person name="Ivanova N."/>
            <person name="Brettin T."/>
            <person name="Detter J.C."/>
            <person name="Han C."/>
            <person name="Larimer F."/>
            <person name="Land M."/>
            <person name="Hauser L."/>
            <person name="Markowitz V."/>
            <person name="Cheng J.-F."/>
            <person name="Hugenholtz P."/>
            <person name="Woyke T."/>
            <person name="Wu D."/>
            <person name="Spring S."/>
            <person name="Lang E."/>
            <person name="Kopitz M."/>
            <person name="Brambilla E."/>
            <person name="Klenk H.-P."/>
            <person name="Eisen J.A."/>
        </authorList>
    </citation>
    <scope>NUCLEOTIDE SEQUENCE [LARGE SCALE GENOMIC DNA]</scope>
    <source>
        <strain evidence="4">ATCC 23117 / DSM 6794 / NBRC 15988 / NCIMB 1366 / Sio-4</strain>
    </source>
</reference>
<keyword evidence="4" id="KW-1185">Reference proteome</keyword>